<dbReference type="EMBL" id="BARU01026871">
    <property type="protein sequence ID" value="GAH67814.1"/>
    <property type="molecule type" value="Genomic_DNA"/>
</dbReference>
<sequence>MRLGTVARVRMLRLWAPGLVIWGLALAYVTPAGAGVELLDGCRWLRDGRPDLGIQCFETALAEDGECAVALAGRGVARLL</sequence>
<comment type="caution">
    <text evidence="1">The sequence shown here is derived from an EMBL/GenBank/DDBJ whole genome shotgun (WGS) entry which is preliminary data.</text>
</comment>
<proteinExistence type="predicted"/>
<reference evidence="1" key="1">
    <citation type="journal article" date="2014" name="Front. Microbiol.">
        <title>High frequency of phylogenetically diverse reductive dehalogenase-homologous genes in deep subseafloor sedimentary metagenomes.</title>
        <authorList>
            <person name="Kawai M."/>
            <person name="Futagami T."/>
            <person name="Toyoda A."/>
            <person name="Takaki Y."/>
            <person name="Nishi S."/>
            <person name="Hori S."/>
            <person name="Arai W."/>
            <person name="Tsubouchi T."/>
            <person name="Morono Y."/>
            <person name="Uchiyama I."/>
            <person name="Ito T."/>
            <person name="Fujiyama A."/>
            <person name="Inagaki F."/>
            <person name="Takami H."/>
        </authorList>
    </citation>
    <scope>NUCLEOTIDE SEQUENCE</scope>
    <source>
        <strain evidence="1">Expedition CK06-06</strain>
    </source>
</reference>
<evidence type="ECO:0000313" key="1">
    <source>
        <dbReference type="EMBL" id="GAH67814.1"/>
    </source>
</evidence>
<accession>X1INW5</accession>
<feature type="non-terminal residue" evidence="1">
    <location>
        <position position="80"/>
    </location>
</feature>
<dbReference type="AlphaFoldDB" id="X1INW5"/>
<organism evidence="1">
    <name type="scientific">marine sediment metagenome</name>
    <dbReference type="NCBI Taxonomy" id="412755"/>
    <lineage>
        <taxon>unclassified sequences</taxon>
        <taxon>metagenomes</taxon>
        <taxon>ecological metagenomes</taxon>
    </lineage>
</organism>
<gene>
    <name evidence="1" type="ORF">S03H2_43122</name>
</gene>
<protein>
    <submittedName>
        <fullName evidence="1">Uncharacterized protein</fullName>
    </submittedName>
</protein>
<name>X1INW5_9ZZZZ</name>